<feature type="transmembrane region" description="Helical" evidence="1">
    <location>
        <begin position="125"/>
        <end position="146"/>
    </location>
</feature>
<evidence type="ECO:0000256" key="1">
    <source>
        <dbReference type="SAM" id="Phobius"/>
    </source>
</evidence>
<protein>
    <submittedName>
        <fullName evidence="2">Uncharacterized protein</fullName>
    </submittedName>
</protein>
<feature type="transmembrane region" description="Helical" evidence="1">
    <location>
        <begin position="188"/>
        <end position="211"/>
    </location>
</feature>
<dbReference type="Proteomes" id="UP000199337">
    <property type="component" value="Unassembled WGS sequence"/>
</dbReference>
<gene>
    <name evidence="2" type="ORF">SAMN05660649_00742</name>
</gene>
<dbReference type="AlphaFoldDB" id="A0A1I2PCW1"/>
<sequence length="220" mass="23937">MAKIENRLDKKVTAYIDNLFSGVGPNQQLFDLKEELAINIKEKTADFKARGMDDEQAFKEAVISMGDLSGLVDDMRKLGQDTAKQSVYSTMTARISTAGIIAGVLLGLFGVFTVAMLYFMDLDAVSVTGSGIFIVAGGTLITYSVLTRETRKKYAMNKIRSLLYALSIGLVLFSMFTATAARFATGEIYIAIGSLMVFSLSGIGLFLFLILTGTDRRKNA</sequence>
<dbReference type="EMBL" id="FOOX01000002">
    <property type="protein sequence ID" value="SFG11767.1"/>
    <property type="molecule type" value="Genomic_DNA"/>
</dbReference>
<keyword evidence="1" id="KW-0472">Membrane</keyword>
<dbReference type="RefSeq" id="WP_092468822.1">
    <property type="nucleotide sequence ID" value="NZ_FOOX01000002.1"/>
</dbReference>
<proteinExistence type="predicted"/>
<reference evidence="3" key="1">
    <citation type="submission" date="2016-10" db="EMBL/GenBank/DDBJ databases">
        <authorList>
            <person name="Varghese N."/>
            <person name="Submissions S."/>
        </authorList>
    </citation>
    <scope>NUCLEOTIDE SEQUENCE [LARGE SCALE GENOMIC DNA]</scope>
    <source>
        <strain evidence="3">DSM 17038</strain>
    </source>
</reference>
<feature type="transmembrane region" description="Helical" evidence="1">
    <location>
        <begin position="98"/>
        <end position="119"/>
    </location>
</feature>
<keyword evidence="3" id="KW-1185">Reference proteome</keyword>
<name>A0A1I2PCW1_9FIRM</name>
<organism evidence="2 3">
    <name type="scientific">Desulfotruncus arcticus DSM 17038</name>
    <dbReference type="NCBI Taxonomy" id="1121424"/>
    <lineage>
        <taxon>Bacteria</taxon>
        <taxon>Bacillati</taxon>
        <taxon>Bacillota</taxon>
        <taxon>Clostridia</taxon>
        <taxon>Eubacteriales</taxon>
        <taxon>Desulfallaceae</taxon>
        <taxon>Desulfotruncus</taxon>
    </lineage>
</organism>
<accession>A0A1I2PCW1</accession>
<keyword evidence="1" id="KW-1133">Transmembrane helix</keyword>
<keyword evidence="1" id="KW-0812">Transmembrane</keyword>
<dbReference type="NCBIfam" id="NF038403">
    <property type="entry name" value="perm_prefix_1"/>
    <property type="match status" value="1"/>
</dbReference>
<dbReference type="STRING" id="341036.SAMN05660649_00742"/>
<evidence type="ECO:0000313" key="3">
    <source>
        <dbReference type="Proteomes" id="UP000199337"/>
    </source>
</evidence>
<dbReference type="InterPro" id="IPR047928">
    <property type="entry name" value="Perm_prefix_1"/>
</dbReference>
<evidence type="ECO:0000313" key="2">
    <source>
        <dbReference type="EMBL" id="SFG11767.1"/>
    </source>
</evidence>
<feature type="transmembrane region" description="Helical" evidence="1">
    <location>
        <begin position="162"/>
        <end position="182"/>
    </location>
</feature>
<dbReference type="OrthoDB" id="2963492at2"/>